<gene>
    <name evidence="9" type="ORF">ACFFQ6_22800</name>
</gene>
<dbReference type="RefSeq" id="WP_378375468.1">
    <property type="nucleotide sequence ID" value="NZ_JBHMAS010000049.1"/>
</dbReference>
<feature type="transmembrane region" description="Helical" evidence="7">
    <location>
        <begin position="380"/>
        <end position="399"/>
    </location>
</feature>
<name>A0ABV5XK72_9NOCA</name>
<feature type="transmembrane region" description="Helical" evidence="7">
    <location>
        <begin position="411"/>
        <end position="431"/>
    </location>
</feature>
<keyword evidence="10" id="KW-1185">Reference proteome</keyword>
<dbReference type="InterPro" id="IPR051679">
    <property type="entry name" value="DASS-Related_Transporters"/>
</dbReference>
<feature type="transmembrane region" description="Helical" evidence="7">
    <location>
        <begin position="93"/>
        <end position="126"/>
    </location>
</feature>
<feature type="transmembrane region" description="Helical" evidence="7">
    <location>
        <begin position="172"/>
        <end position="195"/>
    </location>
</feature>
<feature type="transmembrane region" description="Helical" evidence="7">
    <location>
        <begin position="504"/>
        <end position="524"/>
    </location>
</feature>
<dbReference type="Proteomes" id="UP001589587">
    <property type="component" value="Unassembled WGS sequence"/>
</dbReference>
<comment type="caution">
    <text evidence="9">The sequence shown here is derived from an EMBL/GenBank/DDBJ whole genome shotgun (WGS) entry which is preliminary data.</text>
</comment>
<proteinExistence type="predicted"/>
<feature type="transmembrane region" description="Helical" evidence="7">
    <location>
        <begin position="463"/>
        <end position="483"/>
    </location>
</feature>
<dbReference type="Pfam" id="PF03600">
    <property type="entry name" value="CitMHS"/>
    <property type="match status" value="1"/>
</dbReference>
<evidence type="ECO:0000256" key="7">
    <source>
        <dbReference type="SAM" id="Phobius"/>
    </source>
</evidence>
<dbReference type="EMBL" id="JBHMAS010000049">
    <property type="protein sequence ID" value="MFB9782538.1"/>
    <property type="molecule type" value="Genomic_DNA"/>
</dbReference>
<accession>A0ABV5XK72</accession>
<evidence type="ECO:0000256" key="4">
    <source>
        <dbReference type="ARBA" id="ARBA00022737"/>
    </source>
</evidence>
<feature type="transmembrane region" description="Helical" evidence="7">
    <location>
        <begin position="356"/>
        <end position="373"/>
    </location>
</feature>
<evidence type="ECO:0000256" key="3">
    <source>
        <dbReference type="ARBA" id="ARBA00022692"/>
    </source>
</evidence>
<keyword evidence="2" id="KW-0813">Transport</keyword>
<feature type="transmembrane region" description="Helical" evidence="7">
    <location>
        <begin position="48"/>
        <end position="66"/>
    </location>
</feature>
<evidence type="ECO:0000256" key="2">
    <source>
        <dbReference type="ARBA" id="ARBA00022448"/>
    </source>
</evidence>
<feature type="transmembrane region" description="Helical" evidence="7">
    <location>
        <begin position="330"/>
        <end position="350"/>
    </location>
</feature>
<dbReference type="CDD" id="cd01115">
    <property type="entry name" value="SLC13_permease"/>
    <property type="match status" value="1"/>
</dbReference>
<organism evidence="9 10">
    <name type="scientific">Rhodococcus baikonurensis</name>
    <dbReference type="NCBI Taxonomy" id="172041"/>
    <lineage>
        <taxon>Bacteria</taxon>
        <taxon>Bacillati</taxon>
        <taxon>Actinomycetota</taxon>
        <taxon>Actinomycetes</taxon>
        <taxon>Mycobacteriales</taxon>
        <taxon>Nocardiaceae</taxon>
        <taxon>Rhodococcus</taxon>
        <taxon>Rhodococcus erythropolis group</taxon>
    </lineage>
</organism>
<dbReference type="InterPro" id="IPR036721">
    <property type="entry name" value="RCK_C_sf"/>
</dbReference>
<protein>
    <submittedName>
        <fullName evidence="9">SLC13 family permease</fullName>
    </submittedName>
</protein>
<keyword evidence="6 7" id="KW-0472">Membrane</keyword>
<evidence type="ECO:0000256" key="5">
    <source>
        <dbReference type="ARBA" id="ARBA00022989"/>
    </source>
</evidence>
<dbReference type="PANTHER" id="PTHR43652:SF2">
    <property type="entry name" value="BASIC AMINO ACID ANTIPORTER YFCC-RELATED"/>
    <property type="match status" value="1"/>
</dbReference>
<evidence type="ECO:0000256" key="1">
    <source>
        <dbReference type="ARBA" id="ARBA00004141"/>
    </source>
</evidence>
<dbReference type="PANTHER" id="PTHR43652">
    <property type="entry name" value="BASIC AMINO ACID ANTIPORTER YFCC-RELATED"/>
    <property type="match status" value="1"/>
</dbReference>
<evidence type="ECO:0000256" key="6">
    <source>
        <dbReference type="ARBA" id="ARBA00023136"/>
    </source>
</evidence>
<feature type="transmembrane region" description="Helical" evidence="7">
    <location>
        <begin position="6"/>
        <end position="36"/>
    </location>
</feature>
<comment type="subcellular location">
    <subcellularLocation>
        <location evidence="1">Membrane</location>
        <topology evidence="1">Multi-pass membrane protein</topology>
    </subcellularLocation>
</comment>
<sequence>MNDITITFVVLALVVALFVIGRIPVGIIAIGTALALYATGVITMEQALAGFGDPTVVFIAALFVVSEALDATGVTTWAGEKLLAKVGESRVRLVSAIMLLVAALTALISVNGAVAALVPMVVVLAVRLGKSTSQLLLPLAFAAHAGSMLTLTGTPVNIIVSEAAEESGAGAFGFFSFTLVGAPLVLGTIAIAVLLGPRVLPHRAGTSMSPDLSRHAKTLAKQYQLMGKDAPSAEPLITKHDGVVEVIIPPRSEMIGDRAFPGMVTDSGDLVILAVQRAGEDCGPKGVKLAAGDTLLLQGSWDDLDTHTAVDPNVLVVDAPAQIRKQAAPLGTRAVIALVVVAAMVVLLTFGLVPSAIAGLLAACAMVLLRVISVEQAHRSISWTTLILVGGMIPLSTAIQQTGAAEKLAHAFVDAVGGASPYVVVAGLFVVTATLGQLISNTATALIITPIAISVAIELDISVLPLLMTVTVAAAASFLTPVATPANMMVMGPGGYKFGDYWKLGLPMLLWFLIVATVLIPVIWSF</sequence>
<keyword evidence="5 7" id="KW-1133">Transmembrane helix</keyword>
<feature type="domain" description="Citrate transporter-like" evidence="8">
    <location>
        <begin position="16"/>
        <end position="445"/>
    </location>
</feature>
<dbReference type="InterPro" id="IPR004680">
    <property type="entry name" value="Cit_transptr-like_dom"/>
</dbReference>
<evidence type="ECO:0000259" key="8">
    <source>
        <dbReference type="Pfam" id="PF03600"/>
    </source>
</evidence>
<feature type="transmembrane region" description="Helical" evidence="7">
    <location>
        <begin position="135"/>
        <end position="160"/>
    </location>
</feature>
<evidence type="ECO:0000313" key="9">
    <source>
        <dbReference type="EMBL" id="MFB9782538.1"/>
    </source>
</evidence>
<evidence type="ECO:0000313" key="10">
    <source>
        <dbReference type="Proteomes" id="UP001589587"/>
    </source>
</evidence>
<keyword evidence="3 7" id="KW-0812">Transmembrane</keyword>
<dbReference type="SUPFAM" id="SSF116726">
    <property type="entry name" value="TrkA C-terminal domain-like"/>
    <property type="match status" value="1"/>
</dbReference>
<reference evidence="9 10" key="1">
    <citation type="submission" date="2024-09" db="EMBL/GenBank/DDBJ databases">
        <authorList>
            <person name="Sun Q."/>
            <person name="Mori K."/>
        </authorList>
    </citation>
    <scope>NUCLEOTIDE SEQUENCE [LARGE SCALE GENOMIC DNA]</scope>
    <source>
        <strain evidence="9 10">JCM 11411</strain>
    </source>
</reference>
<keyword evidence="4" id="KW-0677">Repeat</keyword>